<feature type="compositionally biased region" description="Polar residues" evidence="1">
    <location>
        <begin position="125"/>
        <end position="134"/>
    </location>
</feature>
<feature type="region of interest" description="Disordered" evidence="1">
    <location>
        <begin position="356"/>
        <end position="386"/>
    </location>
</feature>
<feature type="region of interest" description="Disordered" evidence="1">
    <location>
        <begin position="463"/>
        <end position="510"/>
    </location>
</feature>
<dbReference type="PANTHER" id="PTHR24216">
    <property type="entry name" value="PAXILLIN-RELATED"/>
    <property type="match status" value="1"/>
</dbReference>
<feature type="region of interest" description="Disordered" evidence="1">
    <location>
        <begin position="43"/>
        <end position="71"/>
    </location>
</feature>
<feature type="compositionally biased region" description="Polar residues" evidence="1">
    <location>
        <begin position="687"/>
        <end position="717"/>
    </location>
</feature>
<feature type="region of interest" description="Disordered" evidence="1">
    <location>
        <begin position="540"/>
        <end position="562"/>
    </location>
</feature>
<gene>
    <name evidence="2" type="ORF">HDU87_004379</name>
</gene>
<evidence type="ECO:0000256" key="1">
    <source>
        <dbReference type="SAM" id="MobiDB-lite"/>
    </source>
</evidence>
<proteinExistence type="predicted"/>
<dbReference type="Proteomes" id="UP001212152">
    <property type="component" value="Unassembled WGS sequence"/>
</dbReference>
<feature type="region of interest" description="Disordered" evidence="1">
    <location>
        <begin position="417"/>
        <end position="451"/>
    </location>
</feature>
<evidence type="ECO:0000313" key="2">
    <source>
        <dbReference type="EMBL" id="KAJ3177626.1"/>
    </source>
</evidence>
<feature type="compositionally biased region" description="Pro residues" evidence="1">
    <location>
        <begin position="1"/>
        <end position="11"/>
    </location>
</feature>
<feature type="region of interest" description="Disordered" evidence="1">
    <location>
        <begin position="112"/>
        <end position="134"/>
    </location>
</feature>
<reference evidence="2" key="1">
    <citation type="submission" date="2020-05" db="EMBL/GenBank/DDBJ databases">
        <title>Phylogenomic resolution of chytrid fungi.</title>
        <authorList>
            <person name="Stajich J.E."/>
            <person name="Amses K."/>
            <person name="Simmons R."/>
            <person name="Seto K."/>
            <person name="Myers J."/>
            <person name="Bonds A."/>
            <person name="Quandt C.A."/>
            <person name="Barry K."/>
            <person name="Liu P."/>
            <person name="Grigoriev I."/>
            <person name="Longcore J.E."/>
            <person name="James T.Y."/>
        </authorList>
    </citation>
    <scope>NUCLEOTIDE SEQUENCE</scope>
    <source>
        <strain evidence="2">JEL0379</strain>
    </source>
</reference>
<dbReference type="PANTHER" id="PTHR24216:SF8">
    <property type="entry name" value="PAXILLIN, ISOFORM F"/>
    <property type="match status" value="1"/>
</dbReference>
<comment type="caution">
    <text evidence="2">The sequence shown here is derived from an EMBL/GenBank/DDBJ whole genome shotgun (WGS) entry which is preliminary data.</text>
</comment>
<name>A0AAD5XQR1_9FUNG</name>
<sequence length="947" mass="103043">MSLLPTAPPPGDGHHHPPTQQQKSVAYLKKVWRNSIRKIPSFAGLAPRPSSHDLRLKTDSNGPSASPRWEPTMRKYASVPNLLASSDGADGLKPFRLGQKSLDIVAEEQVEHPPPLPAISPPVLQKQQSSPTTLPDTRVAELEDLISEAQSEAQHLLLPLPGTYIVDTPSVCIETPSPLKPAPIALAESRSYVNARSSSETEVFVLHEEEVSVNEYSYSDDGSYEDIDEIADVLVEQDRDRGRDDHGSYKDIDEIADVLVEQDRDHGRDDDDDSDEDSFLQRALRRQSWRSIYTGAGSIKSTASTPWIDVEDEDPIDAAYERRRKRRSRRARATRSIALVDVERLATEAAAAPQQITNAVPARSPTPPGSDGTFGPSLAVPPNRYSRTLRSLSSREALLRMHRKITLDRVQSAAGESLLLPLTPPPPPPSDVVERRGRGEDGGARDSYMSSFTSRSRLSIIELDSLGQSKRNSRRRGSGVSSRRTRSRSRSRSRSSRRPGGPPSRAGAARLSIQSHSSLLTLYDKILQHYTWTDDMLESNDDDDETASRSGGGTATETSSVATKLDELLGDLADWGRDSSSRNSARRASLRRISRALIAEALREAGEISESGEDIVREDFIENAIDEINHLARSVSAARPSPLPVPPPPRSLSSPATRTASPPPPPTPPQGTSPVIQLPGRAPRSDASGSSPRLSQSTCHSSSSGNGVAITSPTSFTSGGGVVRAQGTIRIARVQHPDGRVTEGDTLVAATEAGYDMDFSYAAKGPATVYLVTIHSEAAVAVPFTWEPALEVWRDDGSDENDQSRGSAPKPTSLFCVTPARGWLPPRGDMVFEVELASTAELVSYDAVATLMLRHLDSRDEASPWASMTDLASRTGTKPCEFLVRCCRAKPTADDTAQMMNPTAVALPRRSLAVSAKRTSIGMGVHLKKQKKNRFKKIFKKISRVVF</sequence>
<dbReference type="EMBL" id="JADGJQ010000032">
    <property type="protein sequence ID" value="KAJ3177626.1"/>
    <property type="molecule type" value="Genomic_DNA"/>
</dbReference>
<feature type="region of interest" description="Disordered" evidence="1">
    <location>
        <begin position="637"/>
        <end position="721"/>
    </location>
</feature>
<keyword evidence="3" id="KW-1185">Reference proteome</keyword>
<organism evidence="2 3">
    <name type="scientific">Geranomyces variabilis</name>
    <dbReference type="NCBI Taxonomy" id="109894"/>
    <lineage>
        <taxon>Eukaryota</taxon>
        <taxon>Fungi</taxon>
        <taxon>Fungi incertae sedis</taxon>
        <taxon>Chytridiomycota</taxon>
        <taxon>Chytridiomycota incertae sedis</taxon>
        <taxon>Chytridiomycetes</taxon>
        <taxon>Spizellomycetales</taxon>
        <taxon>Powellomycetaceae</taxon>
        <taxon>Geranomyces</taxon>
    </lineage>
</organism>
<dbReference type="AlphaFoldDB" id="A0AAD5XQR1"/>
<feature type="compositionally biased region" description="Low complexity" evidence="1">
    <location>
        <begin position="651"/>
        <end position="660"/>
    </location>
</feature>
<feature type="compositionally biased region" description="Pro residues" evidence="1">
    <location>
        <begin position="661"/>
        <end position="671"/>
    </location>
</feature>
<feature type="compositionally biased region" description="Pro residues" evidence="1">
    <location>
        <begin position="641"/>
        <end position="650"/>
    </location>
</feature>
<protein>
    <submittedName>
        <fullName evidence="2">Uncharacterized protein</fullName>
    </submittedName>
</protein>
<feature type="compositionally biased region" description="Basic and acidic residues" evidence="1">
    <location>
        <begin position="432"/>
        <end position="444"/>
    </location>
</feature>
<feature type="region of interest" description="Disordered" evidence="1">
    <location>
        <begin position="1"/>
        <end position="23"/>
    </location>
</feature>
<accession>A0AAD5XQR1</accession>
<feature type="compositionally biased region" description="Basic residues" evidence="1">
    <location>
        <begin position="471"/>
        <end position="497"/>
    </location>
</feature>
<evidence type="ECO:0000313" key="3">
    <source>
        <dbReference type="Proteomes" id="UP001212152"/>
    </source>
</evidence>